<dbReference type="PANTHER" id="PTHR22950:SF349">
    <property type="entry name" value="AMINO ACID TRANSPORTER TRANSMEMBRANE DOMAIN-CONTAINING PROTEIN"/>
    <property type="match status" value="1"/>
</dbReference>
<keyword evidence="3 5" id="KW-1133">Transmembrane helix</keyword>
<dbReference type="Proteomes" id="UP001367676">
    <property type="component" value="Unassembled WGS sequence"/>
</dbReference>
<accession>A0AAN9XZV9</accession>
<feature type="transmembrane region" description="Helical" evidence="5">
    <location>
        <begin position="47"/>
        <end position="67"/>
    </location>
</feature>
<dbReference type="InterPro" id="IPR013057">
    <property type="entry name" value="AA_transpt_TM"/>
</dbReference>
<evidence type="ECO:0000256" key="3">
    <source>
        <dbReference type="ARBA" id="ARBA00022989"/>
    </source>
</evidence>
<dbReference type="Pfam" id="PF01490">
    <property type="entry name" value="Aa_trans"/>
    <property type="match status" value="1"/>
</dbReference>
<organism evidence="7 8">
    <name type="scientific">Parthenolecanium corni</name>
    <dbReference type="NCBI Taxonomy" id="536013"/>
    <lineage>
        <taxon>Eukaryota</taxon>
        <taxon>Metazoa</taxon>
        <taxon>Ecdysozoa</taxon>
        <taxon>Arthropoda</taxon>
        <taxon>Hexapoda</taxon>
        <taxon>Insecta</taxon>
        <taxon>Pterygota</taxon>
        <taxon>Neoptera</taxon>
        <taxon>Paraneoptera</taxon>
        <taxon>Hemiptera</taxon>
        <taxon>Sternorrhyncha</taxon>
        <taxon>Coccoidea</taxon>
        <taxon>Coccidae</taxon>
        <taxon>Parthenolecanium</taxon>
    </lineage>
</organism>
<evidence type="ECO:0000256" key="2">
    <source>
        <dbReference type="ARBA" id="ARBA00022692"/>
    </source>
</evidence>
<evidence type="ECO:0000313" key="8">
    <source>
        <dbReference type="Proteomes" id="UP001367676"/>
    </source>
</evidence>
<feature type="transmembrane region" description="Helical" evidence="5">
    <location>
        <begin position="427"/>
        <end position="448"/>
    </location>
</feature>
<sequence length="454" mass="50635">MKPDSSSHDIDIIKDFPYFEDFEGALAVKKSKSEYDPHEHVNSVFEIGFVGASVHLICAAVGTTILLTPFAFRLVGYGVAITAMAFASVLYVNNLHSLLWTEYQLCKMLKVQKLTFVSVVQRSFEVAPENLQLFGSFLKSLMYVYWVLPFANGIYLIVISDGCRAILNDQRLQFDVTITVVLLVMMALCLLPRLWFLVPLSVLANIFILLNLAIISITSIDVNQWTEAKFVGDLDKLPQFLSIFSSTIGMTAMVIPLKNEMSNPKEFTARFGVLNTSFGVLSLIIGSFGLLGYLNYGANVEKNILLNLPAESWLTSIVLISYSSSLCITYILIFYTYEDTMWNGFLITRLKGSRYETTCKYCLRVSINIAAYGMAVTIHDLNLLVSIVGTMAILIEVCLPSVLHLLVSRVVPTKPSARRFLVIKNSVVIILSTIIFGMSMNTCVSGVIKLYKKK</sequence>
<evidence type="ECO:0000313" key="7">
    <source>
        <dbReference type="EMBL" id="KAK7576722.1"/>
    </source>
</evidence>
<name>A0AAN9XZV9_9HEMI</name>
<feature type="domain" description="Amino acid transporter transmembrane" evidence="6">
    <location>
        <begin position="48"/>
        <end position="440"/>
    </location>
</feature>
<dbReference type="EMBL" id="JBBCAQ010000036">
    <property type="protein sequence ID" value="KAK7576722.1"/>
    <property type="molecule type" value="Genomic_DNA"/>
</dbReference>
<feature type="transmembrane region" description="Helical" evidence="5">
    <location>
        <begin position="172"/>
        <end position="196"/>
    </location>
</feature>
<feature type="transmembrane region" description="Helical" evidence="5">
    <location>
        <begin position="143"/>
        <end position="160"/>
    </location>
</feature>
<keyword evidence="8" id="KW-1185">Reference proteome</keyword>
<proteinExistence type="predicted"/>
<evidence type="ECO:0000259" key="6">
    <source>
        <dbReference type="Pfam" id="PF01490"/>
    </source>
</evidence>
<keyword evidence="2 5" id="KW-0812">Transmembrane</keyword>
<reference evidence="7 8" key="1">
    <citation type="submission" date="2024-03" db="EMBL/GenBank/DDBJ databases">
        <title>Adaptation during the transition from Ophiocordyceps entomopathogen to insect associate is accompanied by gene loss and intensified selection.</title>
        <authorList>
            <person name="Ward C.M."/>
            <person name="Onetto C.A."/>
            <person name="Borneman A.R."/>
        </authorList>
    </citation>
    <scope>NUCLEOTIDE SEQUENCE [LARGE SCALE GENOMIC DNA]</scope>
    <source>
        <strain evidence="7">AWRI1</strain>
        <tissue evidence="7">Single Adult Female</tissue>
    </source>
</reference>
<comment type="subcellular location">
    <subcellularLocation>
        <location evidence="1">Membrane</location>
        <topology evidence="1">Multi-pass membrane protein</topology>
    </subcellularLocation>
</comment>
<dbReference type="AlphaFoldDB" id="A0AAN9XZV9"/>
<dbReference type="GO" id="GO:0005774">
    <property type="term" value="C:vacuolar membrane"/>
    <property type="evidence" value="ECO:0007669"/>
    <property type="project" value="TreeGrafter"/>
</dbReference>
<protein>
    <recommendedName>
        <fullName evidence="6">Amino acid transporter transmembrane domain-containing protein</fullName>
    </recommendedName>
</protein>
<dbReference type="PANTHER" id="PTHR22950">
    <property type="entry name" value="AMINO ACID TRANSPORTER"/>
    <property type="match status" value="1"/>
</dbReference>
<keyword evidence="4 5" id="KW-0472">Membrane</keyword>
<feature type="transmembrane region" description="Helical" evidence="5">
    <location>
        <begin position="317"/>
        <end position="337"/>
    </location>
</feature>
<feature type="transmembrane region" description="Helical" evidence="5">
    <location>
        <begin position="277"/>
        <end position="296"/>
    </location>
</feature>
<dbReference type="GO" id="GO:0015179">
    <property type="term" value="F:L-amino acid transmembrane transporter activity"/>
    <property type="evidence" value="ECO:0007669"/>
    <property type="project" value="TreeGrafter"/>
</dbReference>
<comment type="caution">
    <text evidence="7">The sequence shown here is derived from an EMBL/GenBank/DDBJ whole genome shotgun (WGS) entry which is preliminary data.</text>
</comment>
<feature type="transmembrane region" description="Helical" evidence="5">
    <location>
        <begin position="74"/>
        <end position="92"/>
    </location>
</feature>
<feature type="transmembrane region" description="Helical" evidence="5">
    <location>
        <begin position="383"/>
        <end position="407"/>
    </location>
</feature>
<feature type="transmembrane region" description="Helical" evidence="5">
    <location>
        <begin position="202"/>
        <end position="220"/>
    </location>
</feature>
<evidence type="ECO:0000256" key="5">
    <source>
        <dbReference type="SAM" id="Phobius"/>
    </source>
</evidence>
<evidence type="ECO:0000256" key="1">
    <source>
        <dbReference type="ARBA" id="ARBA00004141"/>
    </source>
</evidence>
<evidence type="ECO:0000256" key="4">
    <source>
        <dbReference type="ARBA" id="ARBA00023136"/>
    </source>
</evidence>
<gene>
    <name evidence="7" type="ORF">V9T40_013008</name>
</gene>